<dbReference type="InterPro" id="IPR035965">
    <property type="entry name" value="PAS-like_dom_sf"/>
</dbReference>
<dbReference type="SUPFAM" id="SSF55785">
    <property type="entry name" value="PYP-like sensor domain (PAS domain)"/>
    <property type="match status" value="2"/>
</dbReference>
<dbReference type="Pfam" id="PF01590">
    <property type="entry name" value="GAF"/>
    <property type="match status" value="1"/>
</dbReference>
<dbReference type="PROSITE" id="PS50113">
    <property type="entry name" value="PAC"/>
    <property type="match status" value="1"/>
</dbReference>
<dbReference type="EMBL" id="UOES01000121">
    <property type="protein sequence ID" value="VAW26609.1"/>
    <property type="molecule type" value="Genomic_DNA"/>
</dbReference>
<dbReference type="InterPro" id="IPR029016">
    <property type="entry name" value="GAF-like_dom_sf"/>
</dbReference>
<dbReference type="NCBIfam" id="TIGR00229">
    <property type="entry name" value="sensory_box"/>
    <property type="match status" value="2"/>
</dbReference>
<dbReference type="AlphaFoldDB" id="A0A3B0UPU8"/>
<protein>
    <submittedName>
        <fullName evidence="3">Uncharacterized protein</fullName>
    </submittedName>
</protein>
<dbReference type="PROSITE" id="PS50112">
    <property type="entry name" value="PAS"/>
    <property type="match status" value="1"/>
</dbReference>
<dbReference type="SMART" id="SM00091">
    <property type="entry name" value="PAS"/>
    <property type="match status" value="2"/>
</dbReference>
<dbReference type="InterPro" id="IPR000700">
    <property type="entry name" value="PAS-assoc_C"/>
</dbReference>
<evidence type="ECO:0000259" key="2">
    <source>
        <dbReference type="PROSITE" id="PS50113"/>
    </source>
</evidence>
<feature type="non-terminal residue" evidence="3">
    <location>
        <position position="1"/>
    </location>
</feature>
<dbReference type="CDD" id="cd00130">
    <property type="entry name" value="PAS"/>
    <property type="match status" value="1"/>
</dbReference>
<organism evidence="3">
    <name type="scientific">hydrothermal vent metagenome</name>
    <dbReference type="NCBI Taxonomy" id="652676"/>
    <lineage>
        <taxon>unclassified sequences</taxon>
        <taxon>metagenomes</taxon>
        <taxon>ecological metagenomes</taxon>
    </lineage>
</organism>
<reference evidence="3" key="1">
    <citation type="submission" date="2018-06" db="EMBL/GenBank/DDBJ databases">
        <authorList>
            <person name="Zhirakovskaya E."/>
        </authorList>
    </citation>
    <scope>NUCLEOTIDE SEQUENCE</scope>
</reference>
<proteinExistence type="predicted"/>
<gene>
    <name evidence="3" type="ORF">MNBD_BACTEROID06-1230</name>
</gene>
<dbReference type="Pfam" id="PF13426">
    <property type="entry name" value="PAS_9"/>
    <property type="match status" value="1"/>
</dbReference>
<dbReference type="SMART" id="SM00065">
    <property type="entry name" value="GAF"/>
    <property type="match status" value="1"/>
</dbReference>
<dbReference type="Gene3D" id="3.30.450.40">
    <property type="match status" value="1"/>
</dbReference>
<evidence type="ECO:0000259" key="1">
    <source>
        <dbReference type="PROSITE" id="PS50112"/>
    </source>
</evidence>
<feature type="non-terminal residue" evidence="3">
    <location>
        <position position="439"/>
    </location>
</feature>
<feature type="domain" description="PAS" evidence="1">
    <location>
        <begin position="231"/>
        <end position="275"/>
    </location>
</feature>
<dbReference type="SUPFAM" id="SSF55781">
    <property type="entry name" value="GAF domain-like"/>
    <property type="match status" value="1"/>
</dbReference>
<dbReference type="InterPro" id="IPR000014">
    <property type="entry name" value="PAS"/>
</dbReference>
<name>A0A3B0UPU8_9ZZZZ</name>
<evidence type="ECO:0000313" key="3">
    <source>
        <dbReference type="EMBL" id="VAW26609.1"/>
    </source>
</evidence>
<dbReference type="Pfam" id="PF13188">
    <property type="entry name" value="PAS_8"/>
    <property type="match status" value="1"/>
</dbReference>
<dbReference type="InterPro" id="IPR003018">
    <property type="entry name" value="GAF"/>
</dbReference>
<feature type="domain" description="PAC" evidence="2">
    <location>
        <begin position="303"/>
        <end position="354"/>
    </location>
</feature>
<dbReference type="Gene3D" id="3.30.450.20">
    <property type="entry name" value="PAS domain"/>
    <property type="match status" value="2"/>
</dbReference>
<sequence length="439" mass="50167">NSPLSVFFNTNKNIKKISSYKIDKIDLAPNNKQSEIVRFNISPLLLDPISTGFLLVGKFLNMSNKWDQGLYQIIKGTYNDVGGDFFKSITKTLAKTLGMKYAFIGEVQDFESKKLSVSTVAFWSKDKFEANFNYKLLGSPCENVINRKQIIISDNVDELYPKDVGLKELSVKSYIGTPIYYKNGNVMGLIVVMDTKPIKITREQAYKLNLFANRIGIEMEWHKNDLQLKEQEQKLRTIIKTIPNPIYVQNMDGVFENCNDAFLNYFKIKEADIINLSSKDIPEVIKENKVLSIEHNKQTRGINRIETEMVCGNTTRESIIIKSPIYDSSKKRTGIIGVIQDISEMKDAEKQLYINEEKYRTLFTQANDAFLLMKGDMFIDCNPKALEIFGCSKDKLIGSSPQLFSPIKQPDKQNSATKALRKIKEAISGKSPTFYWKHK</sequence>
<accession>A0A3B0UPU8</accession>